<dbReference type="InterPro" id="IPR034768">
    <property type="entry name" value="4FE4S_WBL"/>
</dbReference>
<comment type="caution">
    <text evidence="3">The sequence shown here is derived from an EMBL/GenBank/DDBJ whole genome shotgun (WGS) entry which is preliminary data.</text>
</comment>
<organism evidence="3 4">
    <name type="scientific">Leucobacter tardus</name>
    <dbReference type="NCBI Taxonomy" id="501483"/>
    <lineage>
        <taxon>Bacteria</taxon>
        <taxon>Bacillati</taxon>
        <taxon>Actinomycetota</taxon>
        <taxon>Actinomycetes</taxon>
        <taxon>Micrococcales</taxon>
        <taxon>Microbacteriaceae</taxon>
        <taxon>Leucobacter</taxon>
    </lineage>
</organism>
<feature type="domain" description="4Fe-4S Wbl-type" evidence="2">
    <location>
        <begin position="35"/>
        <end position="94"/>
    </location>
</feature>
<evidence type="ECO:0000259" key="2">
    <source>
        <dbReference type="PROSITE" id="PS51674"/>
    </source>
</evidence>
<gene>
    <name evidence="3" type="ORF">J4H85_07970</name>
</gene>
<evidence type="ECO:0000256" key="1">
    <source>
        <dbReference type="SAM" id="MobiDB-lite"/>
    </source>
</evidence>
<accession>A0A939QD25</accession>
<evidence type="ECO:0000313" key="4">
    <source>
        <dbReference type="Proteomes" id="UP000668403"/>
    </source>
</evidence>
<dbReference type="PROSITE" id="PS51674">
    <property type="entry name" value="4FE4S_WBL"/>
    <property type="match status" value="1"/>
</dbReference>
<feature type="compositionally biased region" description="Basic and acidic residues" evidence="1">
    <location>
        <begin position="140"/>
        <end position="150"/>
    </location>
</feature>
<protein>
    <submittedName>
        <fullName evidence="3">WhiB family transcriptional regulator</fullName>
    </submittedName>
</protein>
<dbReference type="AlphaFoldDB" id="A0A939QD25"/>
<sequence>MNAGPYERTRPRKNRARDLEAAEQLDAAMNRDRAACRGDDRFTRDAARANNAVEGELLATCLGCPLRAACAEYAETMKPRAGFWAGRWRGRIPKDTYLAGICRTETGQQTAERTIEVREKVPSSGTDAETGEALKANYFPRREMGKGPRP</sequence>
<reference evidence="3" key="1">
    <citation type="submission" date="2021-03" db="EMBL/GenBank/DDBJ databases">
        <title>Leucobacter chromiisoli sp. nov., isolated from chromium-containing soil of chemical plant.</title>
        <authorList>
            <person name="Xu Z."/>
        </authorList>
    </citation>
    <scope>NUCLEOTIDE SEQUENCE</scope>
    <source>
        <strain evidence="3">K 70/01</strain>
    </source>
</reference>
<evidence type="ECO:0000313" key="3">
    <source>
        <dbReference type="EMBL" id="MBO2989930.1"/>
    </source>
</evidence>
<dbReference type="EMBL" id="JAGFBF010000005">
    <property type="protein sequence ID" value="MBO2989930.1"/>
    <property type="molecule type" value="Genomic_DNA"/>
</dbReference>
<feature type="region of interest" description="Disordered" evidence="1">
    <location>
        <begin position="118"/>
        <end position="150"/>
    </location>
</feature>
<dbReference type="Proteomes" id="UP000668403">
    <property type="component" value="Unassembled WGS sequence"/>
</dbReference>
<dbReference type="RefSeq" id="WP_208238531.1">
    <property type="nucleotide sequence ID" value="NZ_BAAAQU010000002.1"/>
</dbReference>
<keyword evidence="4" id="KW-1185">Reference proteome</keyword>
<proteinExistence type="predicted"/>
<name>A0A939QD25_9MICO</name>